<feature type="region of interest" description="Disordered" evidence="6">
    <location>
        <begin position="1305"/>
        <end position="1377"/>
    </location>
</feature>
<dbReference type="PROSITE" id="PS01359">
    <property type="entry name" value="ZF_PHD_1"/>
    <property type="match status" value="1"/>
</dbReference>
<feature type="compositionally biased region" description="Polar residues" evidence="6">
    <location>
        <begin position="858"/>
        <end position="868"/>
    </location>
</feature>
<dbReference type="PANTHER" id="PTHR46695">
    <property type="entry name" value="ZINC FINGER CCCH DOMAIN-CONTAINING PROTEIN 44-RELATED"/>
    <property type="match status" value="1"/>
</dbReference>
<feature type="compositionally biased region" description="Basic and acidic residues" evidence="6">
    <location>
        <begin position="1264"/>
        <end position="1277"/>
    </location>
</feature>
<feature type="region of interest" description="Disordered" evidence="6">
    <location>
        <begin position="1391"/>
        <end position="1777"/>
    </location>
</feature>
<dbReference type="PROSITE" id="PS51360">
    <property type="entry name" value="PLUS3"/>
    <property type="match status" value="1"/>
</dbReference>
<dbReference type="InterPro" id="IPR004343">
    <property type="entry name" value="Plus-3_dom"/>
</dbReference>
<feature type="domain" description="GYF" evidence="9">
    <location>
        <begin position="797"/>
        <end position="849"/>
    </location>
</feature>
<evidence type="ECO:0008006" key="14">
    <source>
        <dbReference type="Google" id="ProtNLM"/>
    </source>
</evidence>
<evidence type="ECO:0000256" key="1">
    <source>
        <dbReference type="ARBA" id="ARBA00022723"/>
    </source>
</evidence>
<dbReference type="PROSITE" id="PS51925">
    <property type="entry name" value="SWIB_MDM2"/>
    <property type="match status" value="1"/>
</dbReference>
<keyword evidence="2 5" id="KW-0863">Zinc-finger</keyword>
<reference evidence="12" key="1">
    <citation type="submission" date="2015-04" db="UniProtKB">
        <authorList>
            <consortium name="EnsemblPlants"/>
        </authorList>
    </citation>
    <scope>IDENTIFICATION</scope>
</reference>
<feature type="compositionally biased region" description="Pro residues" evidence="6">
    <location>
        <begin position="23"/>
        <end position="57"/>
    </location>
</feature>
<dbReference type="InterPro" id="IPR003169">
    <property type="entry name" value="GYF"/>
</dbReference>
<evidence type="ECO:0000259" key="7">
    <source>
        <dbReference type="PROSITE" id="PS50016"/>
    </source>
</evidence>
<dbReference type="SUPFAM" id="SSF159042">
    <property type="entry name" value="Plus3-like"/>
    <property type="match status" value="1"/>
</dbReference>
<dbReference type="PROSITE" id="PS50103">
    <property type="entry name" value="ZF_C3H1"/>
    <property type="match status" value="1"/>
</dbReference>
<dbReference type="InterPro" id="IPR036128">
    <property type="entry name" value="Plus3-like_sf"/>
</dbReference>
<feature type="compositionally biased region" description="Polar residues" evidence="6">
    <location>
        <begin position="1107"/>
        <end position="1118"/>
    </location>
</feature>
<feature type="compositionally biased region" description="Polar residues" evidence="6">
    <location>
        <begin position="975"/>
        <end position="999"/>
    </location>
</feature>
<feature type="region of interest" description="Disordered" evidence="6">
    <location>
        <begin position="298"/>
        <end position="349"/>
    </location>
</feature>
<dbReference type="InterPro" id="IPR019786">
    <property type="entry name" value="Zinc_finger_PHD-type_CS"/>
</dbReference>
<keyword evidence="4" id="KW-0238">DNA-binding</keyword>
<dbReference type="PANTHER" id="PTHR46695:SF4">
    <property type="entry name" value="ZINC FINGER CCCH DOMAIN-CONTAINING PROTEIN 44"/>
    <property type="match status" value="1"/>
</dbReference>
<dbReference type="SMART" id="SM00719">
    <property type="entry name" value="Plus3"/>
    <property type="match status" value="1"/>
</dbReference>
<feature type="region of interest" description="Disordered" evidence="6">
    <location>
        <begin position="1096"/>
        <end position="1278"/>
    </location>
</feature>
<dbReference type="Pfam" id="PF25980">
    <property type="entry name" value="NERD_plant"/>
    <property type="match status" value="1"/>
</dbReference>
<evidence type="ECO:0000259" key="10">
    <source>
        <dbReference type="PROSITE" id="PS51360"/>
    </source>
</evidence>
<dbReference type="InterPro" id="IPR001965">
    <property type="entry name" value="Znf_PHD"/>
</dbReference>
<dbReference type="InterPro" id="IPR058668">
    <property type="entry name" value="NERD_dom"/>
</dbReference>
<dbReference type="Gene3D" id="3.30.1490.40">
    <property type="match status" value="1"/>
</dbReference>
<dbReference type="InterPro" id="IPR036855">
    <property type="entry name" value="Znf_CCCH_sf"/>
</dbReference>
<evidence type="ECO:0000256" key="6">
    <source>
        <dbReference type="SAM" id="MobiDB-lite"/>
    </source>
</evidence>
<dbReference type="InterPro" id="IPR019787">
    <property type="entry name" value="Znf_PHD-finger"/>
</dbReference>
<feature type="compositionally biased region" description="Basic residues" evidence="6">
    <location>
        <begin position="321"/>
        <end position="337"/>
    </location>
</feature>
<evidence type="ECO:0000259" key="11">
    <source>
        <dbReference type="PROSITE" id="PS51925"/>
    </source>
</evidence>
<feature type="domain" description="C3H1-type" evidence="8">
    <location>
        <begin position="1775"/>
        <end position="1800"/>
    </location>
</feature>
<dbReference type="InterPro" id="IPR011011">
    <property type="entry name" value="Znf_FYVE_PHD"/>
</dbReference>
<evidence type="ECO:0000259" key="8">
    <source>
        <dbReference type="PROSITE" id="PS50103"/>
    </source>
</evidence>
<feature type="compositionally biased region" description="Polar residues" evidence="6">
    <location>
        <begin position="1478"/>
        <end position="1499"/>
    </location>
</feature>
<dbReference type="SMART" id="SM00249">
    <property type="entry name" value="PHD"/>
    <property type="match status" value="1"/>
</dbReference>
<evidence type="ECO:0000256" key="4">
    <source>
        <dbReference type="ARBA" id="ARBA00023125"/>
    </source>
</evidence>
<keyword evidence="1 5" id="KW-0479">Metal-binding</keyword>
<dbReference type="Gene3D" id="3.90.70.200">
    <property type="entry name" value="Plus-3 domain"/>
    <property type="match status" value="1"/>
</dbReference>
<feature type="region of interest" description="Disordered" evidence="6">
    <location>
        <begin position="903"/>
        <end position="925"/>
    </location>
</feature>
<evidence type="ECO:0000256" key="5">
    <source>
        <dbReference type="PROSITE-ProRule" id="PRU00723"/>
    </source>
</evidence>
<dbReference type="SUPFAM" id="SSF47592">
    <property type="entry name" value="SWIB/MDM2 domain"/>
    <property type="match status" value="1"/>
</dbReference>
<sequence length="1800" mass="197399">MDGGTGQGAELLSPGEAEWPPELRLPPPPPPMPPPPPLEPAPPSTPQLPSPPPPTLPGGPGAVATRKEASSSPTRHAEGFDDSHFLGSIMGAPAHQHQQPPAVGPPVVVKRKRGRPPKNRDGAAPPPAPPKPVKEEDDEDMVCFICFDGGNLVVCDKKGCTKVYHPACIKRDESFFRSRAKWTCGWHLCSTCEKAVQYMCYTCTYSLCKGCIKQKPVKFFGVRGNKGFCDTCYSTILLIESKDDRAKAKVDFDDKNNWEYLFKLYWLDLKGKHSLTLEELVNAKSCWTVRSTSARREKEESSNDLYDANDDHDASSDGASRKRRRNSFSGKRGRKRQNSGTESLPKRVQNEGMTFIGDTQWASSELLEFIGHMRNGDISYISQFDVQILLLEYVKQKNLRDPRRKSQIICDARLTNLFRKPRVGHFEMLKLLEMHFHAKEVVNGDGQKDIDSDSAQIDSGGYSDMPSKLCSDKRRKIHKKIERESPANLEDYAAIDMHNINLIYLRRSLLEDLIDDNGTFSDKIAGAFVRIRTPCVGQKQDIYRLVKVLGTHKVAERYSVGKKTTDHALEILNLDKKEEECKRLRLSMKCGLVTRLKVGDIHEKAKTFQLLRVNDWLENEKQRLSHLRDRASETGRRKQYPFNLICTLMVIIDKFIKRSIYTIIAKLLFAWGYMLFMHILLTKLEFRLQLLGTPEERARMINEDPEVHVDPCMSPNYESAEELDVKKAVDLTSRNEIDLLFLGRKGIETNSLQNHRQNCFATSRHTTISPPTEGVTHGQGEASFASSEIVSGDMEPEKVWHYKDPSGSVQGPFTLLQLSKWATYFPRDLRIWLTFESEQNSLLLTEVLSKQQKDFIQPSSEVENNKSTWEGVGQDRVDSNLTGNNSSSPIGYNVIYSSQLPSPSADYRASAREGPNPPSGTLPFMTSWKTQKDPQMLHGQAQHQGDYSCTIPSSVVSYRPAGSHDEWPPRGNIGEWNNSQDSGGMWSPTTPHMNQSNLDHQPDRCIMKKQLQNDSKSNSLSGSAENLNSQMDFGSQKVHIPTPQQSERDLATSVGTSRQSEFKTCHQEGSRWSSTADPITHDGLQLSIASAKPESCSAVNPIRDGDSSSASCVPNQSGAHVYSPPHPATTNLSKSEETMNQRKSCEPEASNESCKPDASHAPVNQHPKPESDPTLPDTQDFECTHPSPTTEHDTKEPLKDQSRSTSVAPEGSATKAQGQSSIAFISETSGPPSSKIVGLQSPKDTSFLVEGDIKDKGSVTQTEQQKEESTTFKRENIAVDPISDSEAIVSGVLESLTETYNLHEETPLENFTPTSAEEEQPQCSTPIALSPWDETSDYQGEAVDSALWGGVQDDQNNEMWSLSSPTPTLQPSGLGATKGASCAIEEVIVAQGNSGVVEPSPALEKKRIEKVPSASIDRGVPEQVKPKPNAALSPEESRKPSGLQLSRTSVQGSTKSSGLPPSGTSLEGGTEPTGLLPSGTSLEWGTKNSGVQSLASSLEGSKKAFVRQPSCSSLEGNTKASGRQPSGSSIEGSKKPSDRQPSGASQEGNTKPSGWQQPVSSLEGGTKPSGWKPSISIDTNTKASGWLRSSSSPDVSRKASAWQSSGSSPVAGSTKASGWQRSSSSPDGNRKASVWQSSGSSPVAGSAKASGWQPSPRESSKSKPNPTWGAGQNRNSSSSHQSTTPTAKYSSETPRRQGNSNTNSAGWGDAIGNNKSWHSPSGNASSRGSHSSHHHDRHNQGSEPWRGGSNHSRRSDHRQEHGNGGSSRSSSSRGQSQRGICRYYENGYCRKGTSCQFLHR</sequence>
<feature type="region of interest" description="Disordered" evidence="6">
    <location>
        <begin position="1040"/>
        <end position="1078"/>
    </location>
</feature>
<protein>
    <recommendedName>
        <fullName evidence="14">Zinc finger CCCH domain-containing protein 44</fullName>
    </recommendedName>
</protein>
<dbReference type="InterPro" id="IPR003121">
    <property type="entry name" value="SWIB_MDM2_domain"/>
</dbReference>
<feature type="compositionally biased region" description="Polar residues" evidence="6">
    <location>
        <begin position="1601"/>
        <end position="1627"/>
    </location>
</feature>
<dbReference type="Gramene" id="OPUNC10G14000.1">
    <property type="protein sequence ID" value="OPUNC10G14000.1"/>
    <property type="gene ID" value="OPUNC10G14000"/>
</dbReference>
<feature type="compositionally biased region" description="Basic and acidic residues" evidence="6">
    <location>
        <begin position="1190"/>
        <end position="1202"/>
    </location>
</feature>
<dbReference type="GO" id="GO:0003677">
    <property type="term" value="F:DNA binding"/>
    <property type="evidence" value="ECO:0007669"/>
    <property type="project" value="UniProtKB-KW"/>
</dbReference>
<feature type="zinc finger region" description="C3H1-type" evidence="5">
    <location>
        <begin position="1775"/>
        <end position="1800"/>
    </location>
</feature>
<name>A0A0E0M9M6_ORYPU</name>
<feature type="compositionally biased region" description="Polar residues" evidence="6">
    <location>
        <begin position="1509"/>
        <end position="1531"/>
    </location>
</feature>
<feature type="compositionally biased region" description="Basic and acidic residues" evidence="6">
    <location>
        <begin position="1134"/>
        <end position="1146"/>
    </location>
</feature>
<feature type="compositionally biased region" description="Polar residues" evidence="6">
    <location>
        <begin position="1443"/>
        <end position="1467"/>
    </location>
</feature>
<feature type="compositionally biased region" description="Polar residues" evidence="6">
    <location>
        <begin position="1214"/>
        <end position="1232"/>
    </location>
</feature>
<feature type="compositionally biased region" description="Low complexity" evidence="6">
    <location>
        <begin position="91"/>
        <end position="108"/>
    </location>
</feature>
<dbReference type="InterPro" id="IPR036885">
    <property type="entry name" value="SWIB_MDM2_dom_sf"/>
</dbReference>
<dbReference type="InterPro" id="IPR035445">
    <property type="entry name" value="GYF-like_dom_sf"/>
</dbReference>
<keyword evidence="13" id="KW-1185">Reference proteome</keyword>
<dbReference type="Gene3D" id="3.30.40.10">
    <property type="entry name" value="Zinc/RING finger domain, C3HC4 (zinc finger)"/>
    <property type="match status" value="1"/>
</dbReference>
<dbReference type="PROSITE" id="PS50016">
    <property type="entry name" value="ZF_PHD_2"/>
    <property type="match status" value="1"/>
</dbReference>
<evidence type="ECO:0000256" key="2">
    <source>
        <dbReference type="ARBA" id="ARBA00022771"/>
    </source>
</evidence>
<feature type="compositionally biased region" description="Basic and acidic residues" evidence="6">
    <location>
        <begin position="1060"/>
        <end position="1069"/>
    </location>
</feature>
<feature type="compositionally biased region" description="Polar residues" evidence="6">
    <location>
        <begin position="1652"/>
        <end position="1705"/>
    </location>
</feature>
<accession>A0A0E0M9M6</accession>
<dbReference type="STRING" id="4537.A0A0E0M9M6"/>
<feature type="compositionally biased region" description="Low complexity" evidence="6">
    <location>
        <begin position="1361"/>
        <end position="1372"/>
    </location>
</feature>
<dbReference type="Pfam" id="PF02201">
    <property type="entry name" value="SWIB"/>
    <property type="match status" value="1"/>
</dbReference>
<feature type="region of interest" description="Disordered" evidence="6">
    <location>
        <begin position="957"/>
        <end position="1000"/>
    </location>
</feature>
<dbReference type="InterPro" id="IPR000571">
    <property type="entry name" value="Znf_CCCH"/>
</dbReference>
<dbReference type="SMART" id="SM00444">
    <property type="entry name" value="GYF"/>
    <property type="match status" value="1"/>
</dbReference>
<dbReference type="Proteomes" id="UP000026962">
    <property type="component" value="Chromosome 10"/>
</dbReference>
<dbReference type="eggNOG" id="KOG1081">
    <property type="taxonomic scope" value="Eukaryota"/>
</dbReference>
<dbReference type="EnsemblPlants" id="OPUNC10G14000.1">
    <property type="protein sequence ID" value="OPUNC10G14000.1"/>
    <property type="gene ID" value="OPUNC10G14000"/>
</dbReference>
<feature type="domain" description="PHD-type" evidence="7">
    <location>
        <begin position="140"/>
        <end position="206"/>
    </location>
</feature>
<dbReference type="CDD" id="cd15568">
    <property type="entry name" value="PHD5_NSD"/>
    <property type="match status" value="1"/>
</dbReference>
<dbReference type="OMA" id="NIGEWNN"/>
<feature type="compositionally biased region" description="Polar residues" evidence="6">
    <location>
        <begin position="1539"/>
        <end position="1560"/>
    </location>
</feature>
<proteinExistence type="predicted"/>
<dbReference type="SUPFAM" id="SSF55277">
    <property type="entry name" value="GYF domain"/>
    <property type="match status" value="1"/>
</dbReference>
<evidence type="ECO:0000256" key="3">
    <source>
        <dbReference type="ARBA" id="ARBA00022833"/>
    </source>
</evidence>
<evidence type="ECO:0000313" key="13">
    <source>
        <dbReference type="Proteomes" id="UP000026962"/>
    </source>
</evidence>
<evidence type="ECO:0000313" key="12">
    <source>
        <dbReference type="EnsemblPlants" id="OPUNC10G14000.1"/>
    </source>
</evidence>
<dbReference type="CDD" id="cd10567">
    <property type="entry name" value="SWIB-MDM2_like"/>
    <property type="match status" value="1"/>
</dbReference>
<dbReference type="GO" id="GO:0008270">
    <property type="term" value="F:zinc ion binding"/>
    <property type="evidence" value="ECO:0007669"/>
    <property type="project" value="UniProtKB-KW"/>
</dbReference>
<dbReference type="SUPFAM" id="SSF57903">
    <property type="entry name" value="FYVE/PHD zinc finger"/>
    <property type="match status" value="1"/>
</dbReference>
<feature type="compositionally biased region" description="Low complexity" evidence="6">
    <location>
        <begin position="1766"/>
        <end position="1777"/>
    </location>
</feature>
<feature type="compositionally biased region" description="Low complexity" evidence="6">
    <location>
        <begin position="1718"/>
        <end position="1729"/>
    </location>
</feature>
<feature type="compositionally biased region" description="Polar residues" evidence="6">
    <location>
        <begin position="1309"/>
        <end position="1327"/>
    </location>
</feature>
<keyword evidence="3 5" id="KW-0862">Zinc</keyword>
<feature type="region of interest" description="Disordered" evidence="6">
    <location>
        <begin position="1"/>
        <end position="135"/>
    </location>
</feature>
<reference evidence="12" key="2">
    <citation type="submission" date="2018-05" db="EMBL/GenBank/DDBJ databases">
        <title>OpunRS2 (Oryza punctata Reference Sequence Version 2).</title>
        <authorList>
            <person name="Zhang J."/>
            <person name="Kudrna D."/>
            <person name="Lee S."/>
            <person name="Talag J."/>
            <person name="Welchert J."/>
            <person name="Wing R.A."/>
        </authorList>
    </citation>
    <scope>NUCLEOTIDE SEQUENCE [LARGE SCALE GENOMIC DNA]</scope>
</reference>
<dbReference type="eggNOG" id="KOG1946">
    <property type="taxonomic scope" value="Eukaryota"/>
</dbReference>
<feature type="compositionally biased region" description="Basic and acidic residues" evidence="6">
    <location>
        <begin position="65"/>
        <end position="84"/>
    </location>
</feature>
<feature type="region of interest" description="Disordered" evidence="6">
    <location>
        <begin position="858"/>
        <end position="885"/>
    </location>
</feature>
<dbReference type="Gene3D" id="1.10.245.10">
    <property type="entry name" value="SWIB/MDM2 domain"/>
    <property type="match status" value="1"/>
</dbReference>
<organism evidence="12">
    <name type="scientific">Oryza punctata</name>
    <name type="common">Red rice</name>
    <dbReference type="NCBI Taxonomy" id="4537"/>
    <lineage>
        <taxon>Eukaryota</taxon>
        <taxon>Viridiplantae</taxon>
        <taxon>Streptophyta</taxon>
        <taxon>Embryophyta</taxon>
        <taxon>Tracheophyta</taxon>
        <taxon>Spermatophyta</taxon>
        <taxon>Magnoliopsida</taxon>
        <taxon>Liliopsida</taxon>
        <taxon>Poales</taxon>
        <taxon>Poaceae</taxon>
        <taxon>BOP clade</taxon>
        <taxon>Oryzoideae</taxon>
        <taxon>Oryzeae</taxon>
        <taxon>Oryzinae</taxon>
        <taxon>Oryza</taxon>
    </lineage>
</organism>
<dbReference type="eggNOG" id="KOG1862">
    <property type="taxonomic scope" value="Eukaryota"/>
</dbReference>
<dbReference type="PROSITE" id="PS50829">
    <property type="entry name" value="GYF"/>
    <property type="match status" value="1"/>
</dbReference>
<dbReference type="SUPFAM" id="SSF90229">
    <property type="entry name" value="CCCH zinc finger"/>
    <property type="match status" value="1"/>
</dbReference>
<evidence type="ECO:0000259" key="9">
    <source>
        <dbReference type="PROSITE" id="PS50829"/>
    </source>
</evidence>
<dbReference type="InterPro" id="IPR013083">
    <property type="entry name" value="Znf_RING/FYVE/PHD"/>
</dbReference>
<dbReference type="FunFam" id="3.30.40.10:FF:000303">
    <property type="entry name" value="Zinc finger CCCH domain-containing protein 19"/>
    <property type="match status" value="1"/>
</dbReference>
<feature type="domain" description="Plus3" evidence="10">
    <location>
        <begin position="494"/>
        <end position="613"/>
    </location>
</feature>
<feature type="compositionally biased region" description="Polar residues" evidence="6">
    <location>
        <begin position="1576"/>
        <end position="1594"/>
    </location>
</feature>
<dbReference type="Pfam" id="PF02213">
    <property type="entry name" value="GYF"/>
    <property type="match status" value="1"/>
</dbReference>
<dbReference type="Pfam" id="PF03126">
    <property type="entry name" value="Plus-3"/>
    <property type="match status" value="1"/>
</dbReference>
<feature type="domain" description="DM2" evidence="11">
    <location>
        <begin position="355"/>
        <end position="438"/>
    </location>
</feature>
<feature type="compositionally biased region" description="Polar residues" evidence="6">
    <location>
        <begin position="1634"/>
        <end position="1643"/>
    </location>
</feature>